<dbReference type="Pfam" id="PF06763">
    <property type="entry name" value="Minor_tail_Z"/>
    <property type="match status" value="1"/>
</dbReference>
<sequence length="208" mass="23328">MKDVAGPGVDFKVNFSKELQRVSAKIAATPKQLEKAGQRAIKKTMRWMYSRAAREVSQLTGIPQKVLKFRFSLKTVGKGAEAVTILWIGISPVLAEKAGKARQTKKGVSLKKHRYEGAFVADMYGYDSAVWIRASRNHSQYTTTGKARKANPNSLPAHLRGRFPVQHIAIDIADPATQALKRLESRVPDEFRKKLDQELNYVVNHERA</sequence>
<reference evidence="1" key="1">
    <citation type="journal article" date="2015" name="MBio">
        <title>Eco-Evolutionary Dynamics of Episomes among Ecologically Cohesive Bacterial Populations.</title>
        <authorList>
            <person name="Xue H."/>
            <person name="Cordero O.X."/>
            <person name="Camas F.M."/>
            <person name="Trimble W."/>
            <person name="Meyer F."/>
            <person name="Guglielmini J."/>
            <person name="Rocha E.P."/>
            <person name="Polz M.F."/>
        </authorList>
    </citation>
    <scope>NUCLEOTIDE SEQUENCE</scope>
    <source>
        <strain evidence="1">FF_304</strain>
    </source>
</reference>
<dbReference type="InterPro" id="IPR010633">
    <property type="entry name" value="Phage_lambda_GpZ"/>
</dbReference>
<dbReference type="EMBL" id="KP795453">
    <property type="protein sequence ID" value="AKN35768.1"/>
    <property type="molecule type" value="Genomic_DNA"/>
</dbReference>
<evidence type="ECO:0000313" key="1">
    <source>
        <dbReference type="EMBL" id="AKN35768.1"/>
    </source>
</evidence>
<proteinExistence type="predicted"/>
<organism evidence="1">
    <name type="scientific">Vibrio sp. FF_304</name>
    <dbReference type="NCBI Taxonomy" id="1652833"/>
    <lineage>
        <taxon>Bacteria</taxon>
        <taxon>Pseudomonadati</taxon>
        <taxon>Pseudomonadota</taxon>
        <taxon>Gammaproteobacteria</taxon>
        <taxon>Vibrionales</taxon>
        <taxon>Vibrionaceae</taxon>
        <taxon>Vibrio</taxon>
    </lineage>
</organism>
<name>A0A0H3ZIL8_9VIBR</name>
<dbReference type="AlphaFoldDB" id="A0A0H3ZIL8"/>
<accession>A0A0H3ZIL8</accession>
<protein>
    <submittedName>
        <fullName evidence="1">Uncharacterized protein</fullName>
    </submittedName>
</protein>